<organism evidence="1 2">
    <name type="scientific">Acinetobacter rudis CIP 110305</name>
    <dbReference type="NCBI Taxonomy" id="421052"/>
    <lineage>
        <taxon>Bacteria</taxon>
        <taxon>Pseudomonadati</taxon>
        <taxon>Pseudomonadota</taxon>
        <taxon>Gammaproteobacteria</taxon>
        <taxon>Moraxellales</taxon>
        <taxon>Moraxellaceae</taxon>
        <taxon>Acinetobacter</taxon>
    </lineage>
</organism>
<comment type="caution">
    <text evidence="1">The sequence shown here is derived from an EMBL/GenBank/DDBJ whole genome shotgun (WGS) entry which is preliminary data.</text>
</comment>
<reference evidence="1 2" key="1">
    <citation type="submission" date="2013-06" db="EMBL/GenBank/DDBJ databases">
        <title>The Genome Sequence of Acinetobacter rudis CIP 110305.</title>
        <authorList>
            <consortium name="The Broad Institute Genome Sequencing Platform"/>
            <consortium name="The Broad Institute Genome Sequencing Center for Infectious Disease"/>
            <person name="Cerqueira G."/>
            <person name="Feldgarden M."/>
            <person name="Courvalin P."/>
            <person name="Perichon B."/>
            <person name="Grillot-Courvalin C."/>
            <person name="Clermont D."/>
            <person name="Rocha E."/>
            <person name="Yoon E.-J."/>
            <person name="Nemec A."/>
            <person name="Young S.K."/>
            <person name="Zeng Q."/>
            <person name="Gargeya S."/>
            <person name="Fitzgerald M."/>
            <person name="Abouelleil A."/>
            <person name="Alvarado L."/>
            <person name="Berlin A.M."/>
            <person name="Chapman S.B."/>
            <person name="Dewar J."/>
            <person name="Goldberg J."/>
            <person name="Griggs A."/>
            <person name="Gujja S."/>
            <person name="Hansen M."/>
            <person name="Howarth C."/>
            <person name="Imamovic A."/>
            <person name="Larimer J."/>
            <person name="McCowan C."/>
            <person name="Murphy C."/>
            <person name="Pearson M."/>
            <person name="Priest M."/>
            <person name="Roberts A."/>
            <person name="Saif S."/>
            <person name="Shea T."/>
            <person name="Sykes S."/>
            <person name="Wortman J."/>
            <person name="Nusbaum C."/>
            <person name="Birren B."/>
        </authorList>
    </citation>
    <scope>NUCLEOTIDE SEQUENCE [LARGE SCALE GENOMIC DNA]</scope>
    <source>
        <strain evidence="1 2">CIP 110305</strain>
    </source>
</reference>
<gene>
    <name evidence="1" type="ORF">F945_00648</name>
</gene>
<dbReference type="EMBL" id="ATGI01000006">
    <property type="protein sequence ID" value="EPF79760.1"/>
    <property type="molecule type" value="Genomic_DNA"/>
</dbReference>
<dbReference type="eggNOG" id="ENOG502ZWEM">
    <property type="taxonomic scope" value="Bacteria"/>
</dbReference>
<dbReference type="HOGENOM" id="CLU_039280_0_0_6"/>
<accession>S3NI94</accession>
<name>S3NI94_9GAMM</name>
<dbReference type="Proteomes" id="UP000014568">
    <property type="component" value="Unassembled WGS sequence"/>
</dbReference>
<dbReference type="RefSeq" id="WP_016655079.1">
    <property type="nucleotide sequence ID" value="NZ_KE340351.1"/>
</dbReference>
<dbReference type="OrthoDB" id="8177309at2"/>
<protein>
    <submittedName>
        <fullName evidence="1">Uncharacterized protein</fullName>
    </submittedName>
</protein>
<dbReference type="PATRIC" id="fig|421052.3.peg.637"/>
<dbReference type="AlphaFoldDB" id="S3NI94"/>
<evidence type="ECO:0000313" key="2">
    <source>
        <dbReference type="Proteomes" id="UP000014568"/>
    </source>
</evidence>
<keyword evidence="2" id="KW-1185">Reference proteome</keyword>
<proteinExistence type="predicted"/>
<sequence>MENYYPYAVVETNVDPKFLKYNLKIINATTGKILNDIDARVKPNVDYDLLKISSELYKTQTMKISFSEKNIEDLKDCVIIFDLFRLSSSGVKSKVVNTYYIHNTLEQFDEKKFKNVAVDKVRYFEKKIKTQVVIDQTTSNTFDLILRSSRIFQCIDPECRPGEPKDPFSKARIEAGLQSRLNEPFPDQKYTSLCGPAAFFFCLINLAPSKYKLTVKQLWEAGQTKIGELSIQPSQDGCRCVKNFYNATDGSLQISPIDWITLASLRESENTSLKLNDPTQEVAGITLWSEMYDWFKKSGFKIEKEFPFKPLGYNDISVAGINRYAGSNYYVVTLISATILDSGASSGTSIIPDHWIVWTDKLRLTNGSIVNEITDPAAEVRLKLFSWGENRQSIREKTSLSNLAKKVFYALIIKKENF</sequence>
<dbReference type="STRING" id="632955.GCA_000829675_02877"/>
<evidence type="ECO:0000313" key="1">
    <source>
        <dbReference type="EMBL" id="EPF79760.1"/>
    </source>
</evidence>